<dbReference type="InterPro" id="IPR036942">
    <property type="entry name" value="Beta-barrel_TonB_sf"/>
</dbReference>
<dbReference type="InterPro" id="IPR039426">
    <property type="entry name" value="TonB-dep_rcpt-like"/>
</dbReference>
<accession>A0A1I3HJ96</accession>
<dbReference type="InterPro" id="IPR000531">
    <property type="entry name" value="Beta-barrel_TonB"/>
</dbReference>
<dbReference type="Pfam" id="PF07715">
    <property type="entry name" value="Plug"/>
    <property type="match status" value="1"/>
</dbReference>
<dbReference type="InterPro" id="IPR012910">
    <property type="entry name" value="Plug_dom"/>
</dbReference>
<keyword evidence="5" id="KW-0732">Signal</keyword>
<evidence type="ECO:0000256" key="2">
    <source>
        <dbReference type="ARBA" id="ARBA00022448"/>
    </source>
</evidence>
<dbReference type="PROSITE" id="PS01156">
    <property type="entry name" value="TONB_DEPENDENT_REC_2"/>
    <property type="match status" value="1"/>
</dbReference>
<keyword evidence="8 14" id="KW-0675">Receptor</keyword>
<evidence type="ECO:0000256" key="8">
    <source>
        <dbReference type="ARBA" id="ARBA00023170"/>
    </source>
</evidence>
<dbReference type="InterPro" id="IPR010917">
    <property type="entry name" value="TonB_rcpt_CS"/>
</dbReference>
<keyword evidence="6 11" id="KW-0798">TonB box</keyword>
<evidence type="ECO:0000256" key="9">
    <source>
        <dbReference type="ARBA" id="ARBA00023237"/>
    </source>
</evidence>
<evidence type="ECO:0000256" key="5">
    <source>
        <dbReference type="ARBA" id="ARBA00022729"/>
    </source>
</evidence>
<evidence type="ECO:0000259" key="13">
    <source>
        <dbReference type="Pfam" id="PF07715"/>
    </source>
</evidence>
<evidence type="ECO:0000259" key="12">
    <source>
        <dbReference type="Pfam" id="PF00593"/>
    </source>
</evidence>
<dbReference type="Proteomes" id="UP000198931">
    <property type="component" value="Unassembled WGS sequence"/>
</dbReference>
<evidence type="ECO:0000256" key="7">
    <source>
        <dbReference type="ARBA" id="ARBA00023136"/>
    </source>
</evidence>
<keyword evidence="7 10" id="KW-0472">Membrane</keyword>
<keyword evidence="3 10" id="KW-1134">Transmembrane beta strand</keyword>
<evidence type="ECO:0000313" key="15">
    <source>
        <dbReference type="Proteomes" id="UP000198931"/>
    </source>
</evidence>
<dbReference type="GO" id="GO:0015344">
    <property type="term" value="F:siderophore uptake transmembrane transporter activity"/>
    <property type="evidence" value="ECO:0007669"/>
    <property type="project" value="TreeGrafter"/>
</dbReference>
<dbReference type="Gene3D" id="2.40.170.20">
    <property type="entry name" value="TonB-dependent receptor, beta-barrel domain"/>
    <property type="match status" value="1"/>
</dbReference>
<keyword evidence="15" id="KW-1185">Reference proteome</keyword>
<sequence>MIVPKKKAIFAQNLKILINNLIMNLVQKSMFTALITLSTASVYYAQSVKDTLSNEKSIDEVVISGVADIAKDRKTPVAVSTIKEAQIIEKLGNQEFPEILNSTPSVYATKGGGGFGDAKLNIRGFAQENIAVLINGVPVNDMENGAVFWSNWAGLSDVTTAMQVQRGLGSSKLAIASVGGTVNILTRAADRKEGGKFSFGFGNDGYNKQLFAYNTGKSAKGWSSSFLLSRTGGSTYASGTNFEGYNYYFALGYQPNAKHDLQFTITGAPQYHNQRAFEITLQKLIDKGSYENPDRKYNEQEGVLNGQEYTFRRNYYHKPVISLNWDWKMSDKSKLATVAYASFGRGAGTSNTGTSNGKSVSAFQPVGGLVNFDAIIASNAASTPDKGVLIRNASVNSHNWFGLISTFNHKINDNINFSVGFDGRYYYGFHYQVVSDLLGASAYRDGGGVGSNKNLYVPNAQNVFVPGYNYVSNSFRANPSFNPFGAKINDIKDRIGFSNDGEVLYYGGFAQAEYTNENLSAFVQGSVSQQGYQRIDNFLLDGKSLLNGQVAGYAISATNPTLIQATAANPALNTKTGFKNIIGYNAKAGANYNIDERNNVFVNAGYYSKQPFLNAVYPNNKNFQNPNLTNEKIFGLEAGYGFRASWLNANINAYRTNWKDRFLRKTQQINPGGGAPIINAYANIQGITEIHQGIEFEAFSKISQLITVNAMLSVADWHYEGNASGNLFNETNDPIDNLGNINSNGVSTPQTLFLDKVKVGNAAQTTASLGFTLSPTRDFKLDAAYRYVDRLYGNLNVIDFSTQAKADSGALQLPAYGTVEAGASYKFHLAKAKQDLTVRLNVYNLLDTIFIQNSFTNVLATDKVSAAANAQTFEEAGRTYHGVATTNQVFFGFGRTYSATISYNF</sequence>
<evidence type="ECO:0000256" key="6">
    <source>
        <dbReference type="ARBA" id="ARBA00023077"/>
    </source>
</evidence>
<dbReference type="EMBL" id="FOQT01000004">
    <property type="protein sequence ID" value="SFI35858.1"/>
    <property type="molecule type" value="Genomic_DNA"/>
</dbReference>
<dbReference type="STRING" id="1125876.SAMN05443292_2247"/>
<comment type="similarity">
    <text evidence="10 11">Belongs to the TonB-dependent receptor family.</text>
</comment>
<dbReference type="PANTHER" id="PTHR30069:SF29">
    <property type="entry name" value="HEMOGLOBIN AND HEMOGLOBIN-HAPTOGLOBIN-BINDING PROTEIN 1-RELATED"/>
    <property type="match status" value="1"/>
</dbReference>
<evidence type="ECO:0000256" key="3">
    <source>
        <dbReference type="ARBA" id="ARBA00022452"/>
    </source>
</evidence>
<organism evidence="14 15">
    <name type="scientific">Halpernia frigidisoli</name>
    <dbReference type="NCBI Taxonomy" id="1125876"/>
    <lineage>
        <taxon>Bacteria</taxon>
        <taxon>Pseudomonadati</taxon>
        <taxon>Bacteroidota</taxon>
        <taxon>Flavobacteriia</taxon>
        <taxon>Flavobacteriales</taxon>
        <taxon>Weeksellaceae</taxon>
        <taxon>Chryseobacterium group</taxon>
        <taxon>Halpernia</taxon>
    </lineage>
</organism>
<evidence type="ECO:0000313" key="14">
    <source>
        <dbReference type="EMBL" id="SFI35858.1"/>
    </source>
</evidence>
<name>A0A1I3HJ96_9FLAO</name>
<dbReference type="Gene3D" id="2.170.130.10">
    <property type="entry name" value="TonB-dependent receptor, plug domain"/>
    <property type="match status" value="1"/>
</dbReference>
<evidence type="ECO:0000256" key="1">
    <source>
        <dbReference type="ARBA" id="ARBA00004571"/>
    </source>
</evidence>
<dbReference type="SUPFAM" id="SSF56935">
    <property type="entry name" value="Porins"/>
    <property type="match status" value="1"/>
</dbReference>
<dbReference type="PANTHER" id="PTHR30069">
    <property type="entry name" value="TONB-DEPENDENT OUTER MEMBRANE RECEPTOR"/>
    <property type="match status" value="1"/>
</dbReference>
<keyword evidence="2 10" id="KW-0813">Transport</keyword>
<proteinExistence type="inferred from homology"/>
<keyword evidence="9 10" id="KW-0998">Cell outer membrane</keyword>
<evidence type="ECO:0000256" key="11">
    <source>
        <dbReference type="RuleBase" id="RU003357"/>
    </source>
</evidence>
<protein>
    <submittedName>
        <fullName evidence="14">TonB dependent receptor</fullName>
    </submittedName>
</protein>
<dbReference type="InterPro" id="IPR037066">
    <property type="entry name" value="Plug_dom_sf"/>
</dbReference>
<gene>
    <name evidence="14" type="ORF">SAMN05443292_2247</name>
</gene>
<evidence type="ECO:0000256" key="4">
    <source>
        <dbReference type="ARBA" id="ARBA00022692"/>
    </source>
</evidence>
<dbReference type="AlphaFoldDB" id="A0A1I3HJ96"/>
<comment type="subcellular location">
    <subcellularLocation>
        <location evidence="1 10">Cell outer membrane</location>
        <topology evidence="1 10">Multi-pass membrane protein</topology>
    </subcellularLocation>
</comment>
<keyword evidence="4 10" id="KW-0812">Transmembrane</keyword>
<dbReference type="PROSITE" id="PS52016">
    <property type="entry name" value="TONB_DEPENDENT_REC_3"/>
    <property type="match status" value="1"/>
</dbReference>
<dbReference type="GO" id="GO:0044718">
    <property type="term" value="P:siderophore transmembrane transport"/>
    <property type="evidence" value="ECO:0007669"/>
    <property type="project" value="TreeGrafter"/>
</dbReference>
<feature type="domain" description="TonB-dependent receptor-like beta-barrel" evidence="12">
    <location>
        <begin position="349"/>
        <end position="845"/>
    </location>
</feature>
<dbReference type="GO" id="GO:0009279">
    <property type="term" value="C:cell outer membrane"/>
    <property type="evidence" value="ECO:0007669"/>
    <property type="project" value="UniProtKB-SubCell"/>
</dbReference>
<feature type="domain" description="TonB-dependent receptor plug" evidence="13">
    <location>
        <begin position="72"/>
        <end position="180"/>
    </location>
</feature>
<dbReference type="Pfam" id="PF00593">
    <property type="entry name" value="TonB_dep_Rec_b-barrel"/>
    <property type="match status" value="1"/>
</dbReference>
<reference evidence="14 15" key="1">
    <citation type="submission" date="2016-10" db="EMBL/GenBank/DDBJ databases">
        <authorList>
            <person name="de Groot N.N."/>
        </authorList>
    </citation>
    <scope>NUCLEOTIDE SEQUENCE [LARGE SCALE GENOMIC DNA]</scope>
    <source>
        <strain evidence="14 15">DSM 26000</strain>
    </source>
</reference>
<evidence type="ECO:0000256" key="10">
    <source>
        <dbReference type="PROSITE-ProRule" id="PRU01360"/>
    </source>
</evidence>